<dbReference type="GO" id="GO:0005874">
    <property type="term" value="C:microtubule"/>
    <property type="evidence" value="ECO:0007669"/>
    <property type="project" value="UniProtKB-KW"/>
</dbReference>
<dbReference type="Proteomes" id="UP000271241">
    <property type="component" value="Unassembled WGS sequence"/>
</dbReference>
<evidence type="ECO:0000256" key="7">
    <source>
        <dbReference type="ARBA" id="ARBA00022490"/>
    </source>
</evidence>
<keyword evidence="15" id="KW-0137">Centromere</keyword>
<accession>A0A4V1IVW8</accession>
<comment type="subcellular location">
    <subcellularLocation>
        <location evidence="3">Chromosome</location>
        <location evidence="3">Centromere</location>
        <location evidence="3">Kinetochore</location>
    </subcellularLocation>
    <subcellularLocation>
        <location evidence="2">Cytoplasm</location>
        <location evidence="2">Cytoskeleton</location>
        <location evidence="2">Spindle</location>
    </subcellularLocation>
    <subcellularLocation>
        <location evidence="1">Nucleus</location>
    </subcellularLocation>
</comment>
<dbReference type="AlphaFoldDB" id="A0A4V1IVW8"/>
<evidence type="ECO:0000256" key="12">
    <source>
        <dbReference type="ARBA" id="ARBA00023212"/>
    </source>
</evidence>
<dbReference type="EMBL" id="KZ993109">
    <property type="protein sequence ID" value="RKP05509.1"/>
    <property type="molecule type" value="Genomic_DNA"/>
</dbReference>
<evidence type="ECO:0000256" key="6">
    <source>
        <dbReference type="ARBA" id="ARBA00022454"/>
    </source>
</evidence>
<evidence type="ECO:0000256" key="13">
    <source>
        <dbReference type="ARBA" id="ARBA00023242"/>
    </source>
</evidence>
<reference evidence="19" key="1">
    <citation type="journal article" date="2018" name="Nat. Microbiol.">
        <title>Leveraging single-cell genomics to expand the fungal tree of life.</title>
        <authorList>
            <person name="Ahrendt S.R."/>
            <person name="Quandt C.A."/>
            <person name="Ciobanu D."/>
            <person name="Clum A."/>
            <person name="Salamov A."/>
            <person name="Andreopoulos B."/>
            <person name="Cheng J.F."/>
            <person name="Woyke T."/>
            <person name="Pelin A."/>
            <person name="Henrissat B."/>
            <person name="Reynolds N.K."/>
            <person name="Benny G.L."/>
            <person name="Smith M.E."/>
            <person name="James T.Y."/>
            <person name="Grigoriev I.V."/>
        </authorList>
    </citation>
    <scope>NUCLEOTIDE SEQUENCE [LARGE SCALE GENOMIC DNA]</scope>
    <source>
        <strain evidence="19">RSA 1356</strain>
    </source>
</reference>
<dbReference type="STRING" id="78915.A0A4V1IVW8"/>
<evidence type="ECO:0000256" key="2">
    <source>
        <dbReference type="ARBA" id="ARBA00004186"/>
    </source>
</evidence>
<keyword evidence="19" id="KW-1185">Reference proteome</keyword>
<organism evidence="18 19">
    <name type="scientific">Thamnocephalis sphaerospora</name>
    <dbReference type="NCBI Taxonomy" id="78915"/>
    <lineage>
        <taxon>Eukaryota</taxon>
        <taxon>Fungi</taxon>
        <taxon>Fungi incertae sedis</taxon>
        <taxon>Zoopagomycota</taxon>
        <taxon>Zoopagomycotina</taxon>
        <taxon>Zoopagomycetes</taxon>
        <taxon>Zoopagales</taxon>
        <taxon>Sigmoideomycetaceae</taxon>
        <taxon>Thamnocephalis</taxon>
    </lineage>
</organism>
<evidence type="ECO:0000256" key="1">
    <source>
        <dbReference type="ARBA" id="ARBA00004123"/>
    </source>
</evidence>
<evidence type="ECO:0000256" key="3">
    <source>
        <dbReference type="ARBA" id="ARBA00004629"/>
    </source>
</evidence>
<keyword evidence="13" id="KW-0539">Nucleus</keyword>
<sequence>MENPHEEQQSALIRRVIHNVKKLNEVLEELNDRMKDINECNRDIVTLSKIWGNYSRNVMFNLETTDALQEPI</sequence>
<evidence type="ECO:0000313" key="19">
    <source>
        <dbReference type="Proteomes" id="UP000271241"/>
    </source>
</evidence>
<gene>
    <name evidence="18" type="ORF">THASP1DRAFT_19725</name>
</gene>
<dbReference type="PANTHER" id="PTHR28222">
    <property type="entry name" value="DASH COMPLEX SUBUNIT DAD4"/>
    <property type="match status" value="1"/>
</dbReference>
<evidence type="ECO:0000256" key="17">
    <source>
        <dbReference type="SAM" id="Coils"/>
    </source>
</evidence>
<proteinExistence type="inferred from homology"/>
<keyword evidence="17" id="KW-0175">Coiled coil</keyword>
<evidence type="ECO:0000313" key="18">
    <source>
        <dbReference type="EMBL" id="RKP05509.1"/>
    </source>
</evidence>
<evidence type="ECO:0000256" key="10">
    <source>
        <dbReference type="ARBA" id="ARBA00022776"/>
    </source>
</evidence>
<dbReference type="OrthoDB" id="5516652at2759"/>
<dbReference type="GO" id="GO:0008608">
    <property type="term" value="P:attachment of spindle microtubules to kinetochore"/>
    <property type="evidence" value="ECO:0007669"/>
    <property type="project" value="InterPro"/>
</dbReference>
<dbReference type="GO" id="GO:0042729">
    <property type="term" value="C:DASH complex"/>
    <property type="evidence" value="ECO:0007669"/>
    <property type="project" value="InterPro"/>
</dbReference>
<keyword evidence="10" id="KW-0498">Mitosis</keyword>
<keyword evidence="12" id="KW-0206">Cytoskeleton</keyword>
<dbReference type="Pfam" id="PF08650">
    <property type="entry name" value="DASH_Dad4"/>
    <property type="match status" value="1"/>
</dbReference>
<dbReference type="GO" id="GO:0051301">
    <property type="term" value="P:cell division"/>
    <property type="evidence" value="ECO:0007669"/>
    <property type="project" value="UniProtKB-KW"/>
</dbReference>
<evidence type="ECO:0000256" key="5">
    <source>
        <dbReference type="ARBA" id="ARBA00020259"/>
    </source>
</evidence>
<protein>
    <recommendedName>
        <fullName evidence="5">DASH complex subunit DAD4</fullName>
    </recommendedName>
    <alternativeName>
        <fullName evidence="16">Outer kinetochore protein DAD4</fullName>
    </alternativeName>
</protein>
<feature type="coiled-coil region" evidence="17">
    <location>
        <begin position="13"/>
        <end position="40"/>
    </location>
</feature>
<evidence type="ECO:0000256" key="11">
    <source>
        <dbReference type="ARBA" id="ARBA00022838"/>
    </source>
</evidence>
<keyword evidence="8" id="KW-0132">Cell division</keyword>
<evidence type="ECO:0000256" key="4">
    <source>
        <dbReference type="ARBA" id="ARBA00009754"/>
    </source>
</evidence>
<dbReference type="GO" id="GO:0072686">
    <property type="term" value="C:mitotic spindle"/>
    <property type="evidence" value="ECO:0007669"/>
    <property type="project" value="InterPro"/>
</dbReference>
<keyword evidence="11" id="KW-0995">Kinetochore</keyword>
<evidence type="ECO:0000256" key="9">
    <source>
        <dbReference type="ARBA" id="ARBA00022701"/>
    </source>
</evidence>
<evidence type="ECO:0000256" key="15">
    <source>
        <dbReference type="ARBA" id="ARBA00023328"/>
    </source>
</evidence>
<keyword evidence="14" id="KW-0131">Cell cycle</keyword>
<dbReference type="PANTHER" id="PTHR28222:SF1">
    <property type="entry name" value="DASH COMPLEX SUBUNIT DAD4"/>
    <property type="match status" value="1"/>
</dbReference>
<name>A0A4V1IVW8_9FUNG</name>
<comment type="similarity">
    <text evidence="4">Belongs to the DASH complex DAD4 family.</text>
</comment>
<evidence type="ECO:0000256" key="14">
    <source>
        <dbReference type="ARBA" id="ARBA00023306"/>
    </source>
</evidence>
<dbReference type="InterPro" id="IPR013959">
    <property type="entry name" value="DASH_Dad4"/>
</dbReference>
<evidence type="ECO:0000256" key="8">
    <source>
        <dbReference type="ARBA" id="ARBA00022618"/>
    </source>
</evidence>
<keyword evidence="6" id="KW-0158">Chromosome</keyword>
<keyword evidence="7" id="KW-0963">Cytoplasm</keyword>
<evidence type="ECO:0000256" key="16">
    <source>
        <dbReference type="ARBA" id="ARBA00030569"/>
    </source>
</evidence>
<keyword evidence="9" id="KW-0493">Microtubule</keyword>